<accession>A0A4W5MAP5</accession>
<dbReference type="Proteomes" id="UP000314982">
    <property type="component" value="Unassembled WGS sequence"/>
</dbReference>
<dbReference type="PANTHER" id="PTHR13943:SF77">
    <property type="entry name" value="LRAT DOMAIN-CONTAINING PROTEIN"/>
    <property type="match status" value="1"/>
</dbReference>
<dbReference type="PANTHER" id="PTHR13943">
    <property type="entry name" value="HRAS-LIKE SUPPRESSOR - RELATED"/>
    <property type="match status" value="1"/>
</dbReference>
<keyword evidence="2" id="KW-0808">Transferase</keyword>
<dbReference type="STRING" id="62062.ENSHHUP00000035477"/>
<name>A0A4W5MAP5_9TELE</name>
<keyword evidence="4" id="KW-0443">Lipid metabolism</keyword>
<dbReference type="GO" id="GO:0016410">
    <property type="term" value="F:N-acyltransferase activity"/>
    <property type="evidence" value="ECO:0007669"/>
    <property type="project" value="TreeGrafter"/>
</dbReference>
<dbReference type="AlphaFoldDB" id="A0A4W5MAP5"/>
<dbReference type="InterPro" id="IPR007053">
    <property type="entry name" value="LRAT_dom"/>
</dbReference>
<proteinExistence type="inferred from homology"/>
<feature type="domain" description="LRAT" evidence="5">
    <location>
        <begin position="6"/>
        <end position="125"/>
    </location>
</feature>
<dbReference type="GeneTree" id="ENSGT00940000162660"/>
<keyword evidence="7" id="KW-1185">Reference proteome</keyword>
<protein>
    <recommendedName>
        <fullName evidence="5">LRAT domain-containing protein</fullName>
    </recommendedName>
</protein>
<reference evidence="7" key="1">
    <citation type="submission" date="2018-06" db="EMBL/GenBank/DDBJ databases">
        <title>Genome assembly of Danube salmon.</title>
        <authorList>
            <person name="Macqueen D.J."/>
            <person name="Gundappa M.K."/>
        </authorList>
    </citation>
    <scope>NUCLEOTIDE SEQUENCE [LARGE SCALE GENOMIC DNA]</scope>
</reference>
<dbReference type="InterPro" id="IPR051496">
    <property type="entry name" value="H-rev107_PLA/AT"/>
</dbReference>
<evidence type="ECO:0000313" key="6">
    <source>
        <dbReference type="Ensembl" id="ENSHHUP00000035477.1"/>
    </source>
</evidence>
<evidence type="ECO:0000259" key="5">
    <source>
        <dbReference type="PROSITE" id="PS51934"/>
    </source>
</evidence>
<comment type="similarity">
    <text evidence="1">Belongs to the H-rev107 family.</text>
</comment>
<dbReference type="Gene3D" id="3.90.1720.10">
    <property type="entry name" value="endopeptidase domain like (from Nostoc punctiforme)"/>
    <property type="match status" value="1"/>
</dbReference>
<reference evidence="6" key="3">
    <citation type="submission" date="2025-09" db="UniProtKB">
        <authorList>
            <consortium name="Ensembl"/>
        </authorList>
    </citation>
    <scope>IDENTIFICATION</scope>
</reference>
<evidence type="ECO:0000256" key="1">
    <source>
        <dbReference type="ARBA" id="ARBA00007824"/>
    </source>
</evidence>
<dbReference type="Ensembl" id="ENSHHUT00000036906.1">
    <property type="protein sequence ID" value="ENSHHUP00000035477.1"/>
    <property type="gene ID" value="ENSHHUG00000022323.1"/>
</dbReference>
<dbReference type="GO" id="GO:0070292">
    <property type="term" value="P:N-acylphosphatidylethanolamine metabolic process"/>
    <property type="evidence" value="ECO:0007669"/>
    <property type="project" value="TreeGrafter"/>
</dbReference>
<dbReference type="Pfam" id="PF04970">
    <property type="entry name" value="LRAT"/>
    <property type="match status" value="1"/>
</dbReference>
<evidence type="ECO:0000256" key="3">
    <source>
        <dbReference type="ARBA" id="ARBA00022801"/>
    </source>
</evidence>
<keyword evidence="3" id="KW-0378">Hydrolase</keyword>
<evidence type="ECO:0000256" key="4">
    <source>
        <dbReference type="ARBA" id="ARBA00023098"/>
    </source>
</evidence>
<dbReference type="GO" id="GO:0004623">
    <property type="term" value="F:phospholipase A2 activity"/>
    <property type="evidence" value="ECO:0007669"/>
    <property type="project" value="TreeGrafter"/>
</dbReference>
<dbReference type="GO" id="GO:0005737">
    <property type="term" value="C:cytoplasm"/>
    <property type="evidence" value="ECO:0007669"/>
    <property type="project" value="TreeGrafter"/>
</dbReference>
<reference evidence="6" key="2">
    <citation type="submission" date="2025-08" db="UniProtKB">
        <authorList>
            <consortium name="Ensembl"/>
        </authorList>
    </citation>
    <scope>IDENTIFICATION</scope>
</reference>
<dbReference type="GO" id="GO:0008970">
    <property type="term" value="F:phospholipase A1 activity"/>
    <property type="evidence" value="ECO:0007669"/>
    <property type="project" value="TreeGrafter"/>
</dbReference>
<organism evidence="6 7">
    <name type="scientific">Hucho hucho</name>
    <name type="common">huchen</name>
    <dbReference type="NCBI Taxonomy" id="62062"/>
    <lineage>
        <taxon>Eukaryota</taxon>
        <taxon>Metazoa</taxon>
        <taxon>Chordata</taxon>
        <taxon>Craniata</taxon>
        <taxon>Vertebrata</taxon>
        <taxon>Euteleostomi</taxon>
        <taxon>Actinopterygii</taxon>
        <taxon>Neopterygii</taxon>
        <taxon>Teleostei</taxon>
        <taxon>Protacanthopterygii</taxon>
        <taxon>Salmoniformes</taxon>
        <taxon>Salmonidae</taxon>
        <taxon>Salmoninae</taxon>
        <taxon>Hucho</taxon>
    </lineage>
</organism>
<evidence type="ECO:0000256" key="2">
    <source>
        <dbReference type="ARBA" id="ARBA00022679"/>
    </source>
</evidence>
<dbReference type="PROSITE" id="PS51934">
    <property type="entry name" value="LRAT"/>
    <property type="match status" value="1"/>
</dbReference>
<evidence type="ECO:0000313" key="7">
    <source>
        <dbReference type="Proteomes" id="UP000314982"/>
    </source>
</evidence>
<sequence>MEIGDMIEINRVAFNHWALYIGNGEVIHVVTPDGPSRVAFCSFSSSSGSLSCKGTITIDTLKNVASRNTYKINNFLDDKYKPRRTDVIMGEVDKMRGRTIKYDLLGSNCEHFVTFLRYGQSESKQADDFFNVLLLTAVVTFLNRSLGCHEYKENDIDAKCCL</sequence>